<organism evidence="2 3">
    <name type="scientific">Amycolatopsis acidicola</name>
    <dbReference type="NCBI Taxonomy" id="2596893"/>
    <lineage>
        <taxon>Bacteria</taxon>
        <taxon>Bacillati</taxon>
        <taxon>Actinomycetota</taxon>
        <taxon>Actinomycetes</taxon>
        <taxon>Pseudonocardiales</taxon>
        <taxon>Pseudonocardiaceae</taxon>
        <taxon>Amycolatopsis</taxon>
    </lineage>
</organism>
<dbReference type="InterPro" id="IPR043917">
    <property type="entry name" value="DUF5753"/>
</dbReference>
<protein>
    <submittedName>
        <fullName evidence="2">Helix-turn-helix domain-containing protein</fullName>
    </submittedName>
</protein>
<accession>A0A5N0VH77</accession>
<dbReference type="Proteomes" id="UP000319769">
    <property type="component" value="Unassembled WGS sequence"/>
</dbReference>
<keyword evidence="3" id="KW-1185">Reference proteome</keyword>
<dbReference type="Pfam" id="PF19054">
    <property type="entry name" value="DUF5753"/>
    <property type="match status" value="1"/>
</dbReference>
<proteinExistence type="predicted"/>
<sequence length="311" mass="34960">MPVTVVAAARTPTGRKQQLAALLRHLREQSRWTQRDAGVAVWPKASPASGQNKIARLEGGNLGIDEADLRRLLELYAVTDELVVDLALGLQADTSQRGRWSGFRSVYHPEVYRQFIDLEEDAELIRYVTNERVPDLLQCTAYARAEFERGQGSADRLAENTVQATLDRQQRVLFRDNPARFHCVLSESSIRRVQGDEDVMREQLLHLVTLSRYPHITIQVLPFRPRRPASSVIAQQGILERFALLRLATPGGPGDFPAHLDFVFTKTGNELTCDDDVARYERIWTNASENALEAGQTWDLLGEVAADFGVN</sequence>
<gene>
    <name evidence="2" type="ORF">FPZ12_005785</name>
</gene>
<comment type="caution">
    <text evidence="2">The sequence shown here is derived from an EMBL/GenBank/DDBJ whole genome shotgun (WGS) entry which is preliminary data.</text>
</comment>
<dbReference type="OrthoDB" id="4285266at2"/>
<dbReference type="EMBL" id="VMNW02000005">
    <property type="protein sequence ID" value="KAA9165576.1"/>
    <property type="molecule type" value="Genomic_DNA"/>
</dbReference>
<reference evidence="2" key="1">
    <citation type="submission" date="2019-09" db="EMBL/GenBank/DDBJ databases">
        <authorList>
            <person name="Teo W.F.A."/>
            <person name="Duangmal K."/>
        </authorList>
    </citation>
    <scope>NUCLEOTIDE SEQUENCE [LARGE SCALE GENOMIC DNA]</scope>
    <source>
        <strain evidence="2">K81G1</strain>
    </source>
</reference>
<name>A0A5N0VH77_9PSEU</name>
<dbReference type="AlphaFoldDB" id="A0A5N0VH77"/>
<dbReference type="Pfam" id="PF13560">
    <property type="entry name" value="HTH_31"/>
    <property type="match status" value="1"/>
</dbReference>
<feature type="domain" description="DUF5753" evidence="1">
    <location>
        <begin position="112"/>
        <end position="302"/>
    </location>
</feature>
<evidence type="ECO:0000313" key="3">
    <source>
        <dbReference type="Proteomes" id="UP000319769"/>
    </source>
</evidence>
<evidence type="ECO:0000259" key="1">
    <source>
        <dbReference type="Pfam" id="PF19054"/>
    </source>
</evidence>
<evidence type="ECO:0000313" key="2">
    <source>
        <dbReference type="EMBL" id="KAA9165576.1"/>
    </source>
</evidence>